<protein>
    <submittedName>
        <fullName evidence="2">Uncharacterized protein</fullName>
    </submittedName>
</protein>
<feature type="compositionally biased region" description="Polar residues" evidence="1">
    <location>
        <begin position="132"/>
        <end position="142"/>
    </location>
</feature>
<dbReference type="Proteomes" id="UP000188268">
    <property type="component" value="Unassembled WGS sequence"/>
</dbReference>
<dbReference type="STRING" id="210143.A0A1R3IWI0"/>
<feature type="region of interest" description="Disordered" evidence="1">
    <location>
        <begin position="114"/>
        <end position="175"/>
    </location>
</feature>
<feature type="compositionally biased region" description="Low complexity" evidence="1">
    <location>
        <begin position="156"/>
        <end position="173"/>
    </location>
</feature>
<evidence type="ECO:0000256" key="1">
    <source>
        <dbReference type="SAM" id="MobiDB-lite"/>
    </source>
</evidence>
<dbReference type="OMA" id="ARGFIRW"/>
<comment type="caution">
    <text evidence="2">The sequence shown here is derived from an EMBL/GenBank/DDBJ whole genome shotgun (WGS) entry which is preliminary data.</text>
</comment>
<dbReference type="PANTHER" id="PTHR33257">
    <property type="entry name" value="OS05G0165500 PROTEIN"/>
    <property type="match status" value="1"/>
</dbReference>
<keyword evidence="3" id="KW-1185">Reference proteome</keyword>
<dbReference type="AlphaFoldDB" id="A0A1R3IWI0"/>
<feature type="compositionally biased region" description="Basic and acidic residues" evidence="1">
    <location>
        <begin position="143"/>
        <end position="155"/>
    </location>
</feature>
<evidence type="ECO:0000313" key="2">
    <source>
        <dbReference type="EMBL" id="OMO86925.1"/>
    </source>
</evidence>
<dbReference type="OrthoDB" id="988440at2759"/>
<accession>A0A1R3IWI0</accession>
<organism evidence="2 3">
    <name type="scientific">Corchorus capsularis</name>
    <name type="common">Jute</name>
    <dbReference type="NCBI Taxonomy" id="210143"/>
    <lineage>
        <taxon>Eukaryota</taxon>
        <taxon>Viridiplantae</taxon>
        <taxon>Streptophyta</taxon>
        <taxon>Embryophyta</taxon>
        <taxon>Tracheophyta</taxon>
        <taxon>Spermatophyta</taxon>
        <taxon>Magnoliopsida</taxon>
        <taxon>eudicotyledons</taxon>
        <taxon>Gunneridae</taxon>
        <taxon>Pentapetalae</taxon>
        <taxon>rosids</taxon>
        <taxon>malvids</taxon>
        <taxon>Malvales</taxon>
        <taxon>Malvaceae</taxon>
        <taxon>Grewioideae</taxon>
        <taxon>Apeibeae</taxon>
        <taxon>Corchorus</taxon>
    </lineage>
</organism>
<feature type="compositionally biased region" description="Basic and acidic residues" evidence="1">
    <location>
        <begin position="120"/>
        <end position="130"/>
    </location>
</feature>
<dbReference type="Pfam" id="PF05097">
    <property type="entry name" value="DUF688"/>
    <property type="match status" value="1"/>
</dbReference>
<dbReference type="InterPro" id="IPR007789">
    <property type="entry name" value="DUF688"/>
</dbReference>
<proteinExistence type="predicted"/>
<sequence>MGSENNTAIAEDQKPRSVFQGDGSFLKKILARKSFRGNSIRLFYTENPAAVPFDWETQPGTPKHPQSETIPRIKPPPAMHSRALDKPKFASSPHHHTRVAMSCFTFPRRRSCRKTHMGKKAHDAKADKGVKTPQSDVVSSVVNHEDSKPSSDHSRTSSSTSSFSTSSSSSSSSLRGLAKELFVKLSF</sequence>
<dbReference type="PANTHER" id="PTHR33257:SF29">
    <property type="match status" value="1"/>
</dbReference>
<gene>
    <name evidence="2" type="ORF">CCACVL1_09381</name>
</gene>
<dbReference type="EMBL" id="AWWV01009364">
    <property type="protein sequence ID" value="OMO86925.1"/>
    <property type="molecule type" value="Genomic_DNA"/>
</dbReference>
<feature type="region of interest" description="Disordered" evidence="1">
    <location>
        <begin position="53"/>
        <end position="82"/>
    </location>
</feature>
<name>A0A1R3IWI0_COCAP</name>
<evidence type="ECO:0000313" key="3">
    <source>
        <dbReference type="Proteomes" id="UP000188268"/>
    </source>
</evidence>
<feature type="region of interest" description="Disordered" evidence="1">
    <location>
        <begin position="1"/>
        <end position="22"/>
    </location>
</feature>
<dbReference type="Gramene" id="OMO86925">
    <property type="protein sequence ID" value="OMO86925"/>
    <property type="gene ID" value="CCACVL1_09381"/>
</dbReference>
<reference evidence="2 3" key="1">
    <citation type="submission" date="2013-09" db="EMBL/GenBank/DDBJ databases">
        <title>Corchorus capsularis genome sequencing.</title>
        <authorList>
            <person name="Alam M."/>
            <person name="Haque M.S."/>
            <person name="Islam M.S."/>
            <person name="Emdad E.M."/>
            <person name="Islam M.M."/>
            <person name="Ahmed B."/>
            <person name="Halim A."/>
            <person name="Hossen Q.M.M."/>
            <person name="Hossain M.Z."/>
            <person name="Ahmed R."/>
            <person name="Khan M.M."/>
            <person name="Islam R."/>
            <person name="Rashid M.M."/>
            <person name="Khan S.A."/>
            <person name="Rahman M.S."/>
            <person name="Alam M."/>
        </authorList>
    </citation>
    <scope>NUCLEOTIDE SEQUENCE [LARGE SCALE GENOMIC DNA]</scope>
    <source>
        <strain evidence="3">cv. CVL-1</strain>
        <tissue evidence="2">Whole seedling</tissue>
    </source>
</reference>